<dbReference type="InterPro" id="IPR016187">
    <property type="entry name" value="CTDL_fold"/>
</dbReference>
<dbReference type="InterPro" id="IPR016186">
    <property type="entry name" value="C-type_lectin-like/link_sf"/>
</dbReference>
<evidence type="ECO:0000256" key="3">
    <source>
        <dbReference type="ARBA" id="ARBA00022530"/>
    </source>
</evidence>
<evidence type="ECO:0000313" key="14">
    <source>
        <dbReference type="RefSeq" id="XP_030639074.1"/>
    </source>
</evidence>
<dbReference type="CDD" id="cd03519">
    <property type="entry name" value="Link_domain_HAPLN_module_2"/>
    <property type="match status" value="1"/>
</dbReference>
<dbReference type="InterPro" id="IPR036179">
    <property type="entry name" value="Ig-like_dom_sf"/>
</dbReference>
<dbReference type="InterPro" id="IPR007110">
    <property type="entry name" value="Ig-like_dom"/>
</dbReference>
<evidence type="ECO:0000256" key="6">
    <source>
        <dbReference type="ARBA" id="ARBA00023290"/>
    </source>
</evidence>
<dbReference type="Pfam" id="PF07686">
    <property type="entry name" value="V-set"/>
    <property type="match status" value="1"/>
</dbReference>
<evidence type="ECO:0000256" key="10">
    <source>
        <dbReference type="SAM" id="SignalP"/>
    </source>
</evidence>
<dbReference type="GO" id="GO:0072534">
    <property type="term" value="C:perineuronal net"/>
    <property type="evidence" value="ECO:0007669"/>
    <property type="project" value="TreeGrafter"/>
</dbReference>
<reference evidence="14" key="1">
    <citation type="submission" date="2025-08" db="UniProtKB">
        <authorList>
            <consortium name="RefSeq"/>
        </authorList>
    </citation>
    <scope>IDENTIFICATION</scope>
</reference>
<evidence type="ECO:0000256" key="5">
    <source>
        <dbReference type="ARBA" id="ARBA00023157"/>
    </source>
</evidence>
<dbReference type="Gene3D" id="3.10.100.10">
    <property type="entry name" value="Mannose-Binding Protein A, subunit A"/>
    <property type="match status" value="2"/>
</dbReference>
<dbReference type="InterPro" id="IPR000538">
    <property type="entry name" value="Link_dom"/>
</dbReference>
<feature type="chain" id="PRO_5027020946" evidence="10">
    <location>
        <begin position="21"/>
        <end position="337"/>
    </location>
</feature>
<keyword evidence="3" id="KW-0272">Extracellular matrix</keyword>
<feature type="disulfide bond" evidence="9">
    <location>
        <begin position="193"/>
        <end position="214"/>
    </location>
</feature>
<dbReference type="SUPFAM" id="SSF48726">
    <property type="entry name" value="Immunoglobulin"/>
    <property type="match status" value="1"/>
</dbReference>
<dbReference type="PROSITE" id="PS50963">
    <property type="entry name" value="LINK_2"/>
    <property type="match status" value="2"/>
</dbReference>
<dbReference type="GeneID" id="115819712"/>
<dbReference type="InterPro" id="IPR003599">
    <property type="entry name" value="Ig_sub"/>
</dbReference>
<evidence type="ECO:0000256" key="1">
    <source>
        <dbReference type="ARBA" id="ARBA00004498"/>
    </source>
</evidence>
<proteinExistence type="inferred from homology"/>
<dbReference type="RefSeq" id="XP_030639074.1">
    <property type="nucleotide sequence ID" value="XM_030783214.1"/>
</dbReference>
<evidence type="ECO:0000256" key="4">
    <source>
        <dbReference type="ARBA" id="ARBA00022737"/>
    </source>
</evidence>
<dbReference type="InParanoid" id="A0A6J2W4N9"/>
<keyword evidence="7" id="KW-0393">Immunoglobulin domain</keyword>
<dbReference type="CTD" id="60484"/>
<evidence type="ECO:0000256" key="7">
    <source>
        <dbReference type="ARBA" id="ARBA00023319"/>
    </source>
</evidence>
<feature type="domain" description="Link" evidence="12">
    <location>
        <begin position="147"/>
        <end position="241"/>
    </location>
</feature>
<dbReference type="PANTHER" id="PTHR22804:SF8">
    <property type="entry name" value="HYALURONAN AND PROTEOGLYCAN LINK PROTEIN 2"/>
    <property type="match status" value="1"/>
</dbReference>
<dbReference type="Gene3D" id="2.60.40.10">
    <property type="entry name" value="Immunoglobulins"/>
    <property type="match status" value="1"/>
</dbReference>
<dbReference type="PRINTS" id="PR01265">
    <property type="entry name" value="LINKMODULE"/>
</dbReference>
<dbReference type="Pfam" id="PF00193">
    <property type="entry name" value="Xlink"/>
    <property type="match status" value="2"/>
</dbReference>
<keyword evidence="6" id="KW-0373">Hyaluronic acid</keyword>
<dbReference type="GO" id="GO:0002052">
    <property type="term" value="P:positive regulation of neuroblast proliferation"/>
    <property type="evidence" value="ECO:0007669"/>
    <property type="project" value="TreeGrafter"/>
</dbReference>
<dbReference type="CDD" id="cd05877">
    <property type="entry name" value="Ig_LP_like"/>
    <property type="match status" value="1"/>
</dbReference>
<dbReference type="InterPro" id="IPR013783">
    <property type="entry name" value="Ig-like_fold"/>
</dbReference>
<name>A0A6J2W4N9_CHACN</name>
<evidence type="ECO:0000256" key="9">
    <source>
        <dbReference type="PROSITE-ProRule" id="PRU00323"/>
    </source>
</evidence>
<evidence type="ECO:0000313" key="13">
    <source>
        <dbReference type="Proteomes" id="UP000504632"/>
    </source>
</evidence>
<comment type="similarity">
    <text evidence="8">Belongs to the HAPLN family.</text>
</comment>
<dbReference type="PROSITE" id="PS50835">
    <property type="entry name" value="IG_LIKE"/>
    <property type="match status" value="1"/>
</dbReference>
<dbReference type="SUPFAM" id="SSF56436">
    <property type="entry name" value="C-type lectin-like"/>
    <property type="match status" value="2"/>
</dbReference>
<dbReference type="OrthoDB" id="5359219at2759"/>
<feature type="signal peptide" evidence="10">
    <location>
        <begin position="1"/>
        <end position="20"/>
    </location>
</feature>
<evidence type="ECO:0000256" key="8">
    <source>
        <dbReference type="ARBA" id="ARBA00038272"/>
    </source>
</evidence>
<protein>
    <submittedName>
        <fullName evidence="14">Hyaluronan and proteoglycan link protein 2</fullName>
    </submittedName>
</protein>
<dbReference type="PANTHER" id="PTHR22804">
    <property type="entry name" value="AGGRECAN/VERSICAN PROTEOGLYCAN"/>
    <property type="match status" value="1"/>
</dbReference>
<evidence type="ECO:0000259" key="11">
    <source>
        <dbReference type="PROSITE" id="PS50835"/>
    </source>
</evidence>
<evidence type="ECO:0000256" key="2">
    <source>
        <dbReference type="ARBA" id="ARBA00022525"/>
    </source>
</evidence>
<dbReference type="InterPro" id="IPR050691">
    <property type="entry name" value="Hyaluronan_bind_Proteoglycan"/>
</dbReference>
<organism evidence="13 14">
    <name type="scientific">Chanos chanos</name>
    <name type="common">Milkfish</name>
    <name type="synonym">Mugil chanos</name>
    <dbReference type="NCBI Taxonomy" id="29144"/>
    <lineage>
        <taxon>Eukaryota</taxon>
        <taxon>Metazoa</taxon>
        <taxon>Chordata</taxon>
        <taxon>Craniata</taxon>
        <taxon>Vertebrata</taxon>
        <taxon>Euteleostomi</taxon>
        <taxon>Actinopterygii</taxon>
        <taxon>Neopterygii</taxon>
        <taxon>Teleostei</taxon>
        <taxon>Ostariophysi</taxon>
        <taxon>Gonorynchiformes</taxon>
        <taxon>Chanidae</taxon>
        <taxon>Chanos</taxon>
    </lineage>
</organism>
<dbReference type="GO" id="GO:0001501">
    <property type="term" value="P:skeletal system development"/>
    <property type="evidence" value="ECO:0007669"/>
    <property type="project" value="TreeGrafter"/>
</dbReference>
<dbReference type="Proteomes" id="UP000504632">
    <property type="component" value="Chromosome 8"/>
</dbReference>
<dbReference type="SMART" id="SM00409">
    <property type="entry name" value="IG"/>
    <property type="match status" value="1"/>
</dbReference>
<keyword evidence="4" id="KW-0677">Repeat</keyword>
<dbReference type="GO" id="GO:0045202">
    <property type="term" value="C:synapse"/>
    <property type="evidence" value="ECO:0007669"/>
    <property type="project" value="TreeGrafter"/>
</dbReference>
<evidence type="ECO:0000259" key="12">
    <source>
        <dbReference type="PROSITE" id="PS50963"/>
    </source>
</evidence>
<dbReference type="FunFam" id="3.10.100.10:FF:000002">
    <property type="entry name" value="Hyaluronan proteoglycan link protein 1"/>
    <property type="match status" value="1"/>
</dbReference>
<comment type="subcellular location">
    <subcellularLocation>
        <location evidence="1">Secreted</location>
        <location evidence="1">Extracellular space</location>
        <location evidence="1">Extracellular matrix</location>
    </subcellularLocation>
</comment>
<feature type="disulfide bond" evidence="9">
    <location>
        <begin position="289"/>
        <end position="310"/>
    </location>
</feature>
<feature type="domain" description="Link" evidence="12">
    <location>
        <begin position="242"/>
        <end position="337"/>
    </location>
</feature>
<comment type="caution">
    <text evidence="9">Lacks conserved residue(s) required for the propagation of feature annotation.</text>
</comment>
<gene>
    <name evidence="14" type="primary">hapln2</name>
</gene>
<dbReference type="GO" id="GO:0010001">
    <property type="term" value="P:glial cell differentiation"/>
    <property type="evidence" value="ECO:0007669"/>
    <property type="project" value="TreeGrafter"/>
</dbReference>
<dbReference type="AlphaFoldDB" id="A0A6J2W4N9"/>
<dbReference type="InterPro" id="IPR013106">
    <property type="entry name" value="Ig_V-set"/>
</dbReference>
<sequence length="337" mass="38372">MKFAAVLILTISYFSGICEAYHEDKHDLKKLHYLLEPLVCDEVTARRGENVTLPCVLRTKPSHFKVKWTKLEPTPRGVENIILITNGHAQKQYGVLGPRAHLRQKHELDVSLRLTDLELEDDGRYRCELINGIDDESVEITLRIEGVVFPYQSKHGRYKLTHAEAKQACAEQDATLATYRQLYRAWTEGLDWCNAGWLIDGTVHYPILKPRAVCGGDLEPGIRSYGPKHRTKDHFDAFCFTSATTGSVFFIDRHLNFAEAVQACKEEGASLARVGQLYSAWHFQRLDRCDGGWLQDGSVRFPITSPRKNCGGLTEPSVRSFGYPNKHHRLYGAYCYR</sequence>
<dbReference type="GO" id="GO:0007155">
    <property type="term" value="P:cell adhesion"/>
    <property type="evidence" value="ECO:0007669"/>
    <property type="project" value="InterPro"/>
</dbReference>
<keyword evidence="10" id="KW-0732">Signal</keyword>
<feature type="domain" description="Ig-like" evidence="11">
    <location>
        <begin position="37"/>
        <end position="141"/>
    </location>
</feature>
<dbReference type="PROSITE" id="PS01241">
    <property type="entry name" value="LINK_1"/>
    <property type="match status" value="1"/>
</dbReference>
<accession>A0A6J2W4N9</accession>
<dbReference type="GO" id="GO:0007417">
    <property type="term" value="P:central nervous system development"/>
    <property type="evidence" value="ECO:0007669"/>
    <property type="project" value="TreeGrafter"/>
</dbReference>
<keyword evidence="13" id="KW-1185">Reference proteome</keyword>
<dbReference type="FunFam" id="3.10.100.10:FF:000001">
    <property type="entry name" value="Hyaluronan proteoglycan link protein 1"/>
    <property type="match status" value="1"/>
</dbReference>
<dbReference type="GO" id="GO:0005540">
    <property type="term" value="F:hyaluronic acid binding"/>
    <property type="evidence" value="ECO:0007669"/>
    <property type="project" value="UniProtKB-KW"/>
</dbReference>
<keyword evidence="5 9" id="KW-1015">Disulfide bond</keyword>
<dbReference type="SMART" id="SM00406">
    <property type="entry name" value="IGv"/>
    <property type="match status" value="1"/>
</dbReference>
<dbReference type="GO" id="GO:0005615">
    <property type="term" value="C:extracellular space"/>
    <property type="evidence" value="ECO:0007669"/>
    <property type="project" value="TreeGrafter"/>
</dbReference>
<keyword evidence="2" id="KW-0964">Secreted</keyword>
<dbReference type="SMART" id="SM00445">
    <property type="entry name" value="LINK"/>
    <property type="match status" value="2"/>
</dbReference>